<accession>A0AAN8WCF9</accession>
<comment type="caution">
    <text evidence="3">The sequence shown here is derived from an EMBL/GenBank/DDBJ whole genome shotgun (WGS) entry which is preliminary data.</text>
</comment>
<evidence type="ECO:0000313" key="3">
    <source>
        <dbReference type="EMBL" id="KAK6943332.1"/>
    </source>
</evidence>
<keyword evidence="4" id="KW-1185">Reference proteome</keyword>
<dbReference type="AlphaFoldDB" id="A0AAN8WCF9"/>
<organism evidence="3 4">
    <name type="scientific">Dillenia turbinata</name>
    <dbReference type="NCBI Taxonomy" id="194707"/>
    <lineage>
        <taxon>Eukaryota</taxon>
        <taxon>Viridiplantae</taxon>
        <taxon>Streptophyta</taxon>
        <taxon>Embryophyta</taxon>
        <taxon>Tracheophyta</taxon>
        <taxon>Spermatophyta</taxon>
        <taxon>Magnoliopsida</taxon>
        <taxon>eudicotyledons</taxon>
        <taxon>Gunneridae</taxon>
        <taxon>Pentapetalae</taxon>
        <taxon>Dilleniales</taxon>
        <taxon>Dilleniaceae</taxon>
        <taxon>Dillenia</taxon>
    </lineage>
</organism>
<evidence type="ECO:0000313" key="4">
    <source>
        <dbReference type="Proteomes" id="UP001370490"/>
    </source>
</evidence>
<protein>
    <submittedName>
        <fullName evidence="3">Uncharacterized protein</fullName>
    </submittedName>
</protein>
<feature type="compositionally biased region" description="Polar residues" evidence="2">
    <location>
        <begin position="136"/>
        <end position="154"/>
    </location>
</feature>
<dbReference type="PANTHER" id="PTHR31016">
    <property type="entry name" value="OS04G0228100 PROTEIN"/>
    <property type="match status" value="1"/>
</dbReference>
<proteinExistence type="predicted"/>
<evidence type="ECO:0000256" key="1">
    <source>
        <dbReference type="SAM" id="Coils"/>
    </source>
</evidence>
<feature type="region of interest" description="Disordered" evidence="2">
    <location>
        <begin position="1"/>
        <end position="55"/>
    </location>
</feature>
<gene>
    <name evidence="3" type="ORF">RJ641_024434</name>
</gene>
<dbReference type="PANTHER" id="PTHR31016:SF20">
    <property type="entry name" value="HEAT-INDUCIBLE TRANSCRIPTION REPRESSOR-RELATED"/>
    <property type="match status" value="1"/>
</dbReference>
<reference evidence="3 4" key="1">
    <citation type="submission" date="2023-12" db="EMBL/GenBank/DDBJ databases">
        <title>A high-quality genome assembly for Dillenia turbinata (Dilleniales).</title>
        <authorList>
            <person name="Chanderbali A."/>
        </authorList>
    </citation>
    <scope>NUCLEOTIDE SEQUENCE [LARGE SCALE GENOMIC DNA]</scope>
    <source>
        <strain evidence="3">LSX21</strain>
        <tissue evidence="3">Leaf</tissue>
    </source>
</reference>
<feature type="region of interest" description="Disordered" evidence="2">
    <location>
        <begin position="136"/>
        <end position="169"/>
    </location>
</feature>
<dbReference type="EMBL" id="JBAMMX010000003">
    <property type="protein sequence ID" value="KAK6943332.1"/>
    <property type="molecule type" value="Genomic_DNA"/>
</dbReference>
<feature type="region of interest" description="Disordered" evidence="2">
    <location>
        <begin position="79"/>
        <end position="100"/>
    </location>
</feature>
<feature type="compositionally biased region" description="Low complexity" evidence="2">
    <location>
        <begin position="40"/>
        <end position="55"/>
    </location>
</feature>
<feature type="compositionally biased region" description="Polar residues" evidence="2">
    <location>
        <begin position="89"/>
        <end position="100"/>
    </location>
</feature>
<feature type="compositionally biased region" description="Low complexity" evidence="2">
    <location>
        <begin position="387"/>
        <end position="400"/>
    </location>
</feature>
<feature type="coiled-coil region" evidence="1">
    <location>
        <begin position="272"/>
        <end position="343"/>
    </location>
</feature>
<sequence length="454" mass="50460">MAYRRRQGITRASTFKEEIVPHPPSQSQSPEDERAGDIFSNSNSISNSSSSPSSNSLAAQAIRASAAHRDSSLSSAYASDPFYSLSDRPPSSTFKGSDNYEYTSLKTSNDSKYGFWGVLARKAKAILEDENVSQQFETSGRTRMQTLDSSTGDQFYQPYRPQESNRRMDNPRLQKGLDAITSKLNYIGDTLGNAFEEGRTIVENKTADIIQETRKLQIRRKGSNSDTLNVAPSMHSPWQQPVLQSTQGQPKTNHETQLKASRDVAMATAAKAKLLLRELKTVKADLAFAKARCTQLEEENKILRESCEKGDNPADDDLIRLQLETLLAEKARLTHENSLYARENRFLREIVEYHQLTMQDVVYIDEGMEEVQEVYPFSIPEVSKMLSESPSSPSSPYSPEAVTSLSPPPATAKETPAKSSQGKRSKVLGTETSDSTIDDIPIADDSERYPESSS</sequence>
<feature type="region of interest" description="Disordered" evidence="2">
    <location>
        <begin position="384"/>
        <end position="454"/>
    </location>
</feature>
<keyword evidence="1" id="KW-0175">Coiled coil</keyword>
<evidence type="ECO:0000256" key="2">
    <source>
        <dbReference type="SAM" id="MobiDB-lite"/>
    </source>
</evidence>
<name>A0AAN8WCF9_9MAGN</name>
<feature type="compositionally biased region" description="Basic and acidic residues" evidence="2">
    <location>
        <begin position="445"/>
        <end position="454"/>
    </location>
</feature>
<dbReference type="Proteomes" id="UP001370490">
    <property type="component" value="Unassembled WGS sequence"/>
</dbReference>